<dbReference type="STRING" id="1344416.A0A139AZ52"/>
<name>A0A139AZ52_GONPJ</name>
<dbReference type="Gene3D" id="3.30.519.10">
    <property type="entry name" value="Guanine Nucleotide Dissociation Inhibitor, domain 2"/>
    <property type="match status" value="1"/>
</dbReference>
<dbReference type="PRINTS" id="PR00892">
    <property type="entry name" value="RABGDI"/>
</dbReference>
<dbReference type="Gene3D" id="3.50.50.60">
    <property type="entry name" value="FAD/NAD(P)-binding domain"/>
    <property type="match status" value="1"/>
</dbReference>
<evidence type="ECO:0000313" key="3">
    <source>
        <dbReference type="EMBL" id="KXS22032.1"/>
    </source>
</evidence>
<dbReference type="Pfam" id="PF00996">
    <property type="entry name" value="GDI"/>
    <property type="match status" value="1"/>
</dbReference>
<dbReference type="Gene3D" id="1.10.405.10">
    <property type="entry name" value="Guanine Nucleotide Dissociation Inhibitor, domain 1"/>
    <property type="match status" value="1"/>
</dbReference>
<dbReference type="SUPFAM" id="SSF51905">
    <property type="entry name" value="FAD/NAD(P)-binding domain"/>
    <property type="match status" value="2"/>
</dbReference>
<dbReference type="Proteomes" id="UP000070544">
    <property type="component" value="Unassembled WGS sequence"/>
</dbReference>
<comment type="similarity">
    <text evidence="1 2">Belongs to the Rab GDI family.</text>
</comment>
<dbReference type="PANTHER" id="PTHR11787">
    <property type="entry name" value="RAB GDP-DISSOCIATION INHIBITOR"/>
    <property type="match status" value="1"/>
</dbReference>
<evidence type="ECO:0000256" key="1">
    <source>
        <dbReference type="ARBA" id="ARBA00005593"/>
    </source>
</evidence>
<proteinExistence type="inferred from homology"/>
<keyword evidence="4" id="KW-1185">Reference proteome</keyword>
<sequence length="443" mass="49660">MDEEYDVVVLGTGLTECILSGLLSVEGKKVLHMDRNDYYGGECASLNLSQIFGKFRKDAKAPESLGKDRDYNIDLIPKFAMANGEFVKILVYTDVTRYLEFKQVSGSYVYRDGRIAKVPGSEIEAVSSPLMGIFEKRRAKRFFEFIQKYELDNPATQEGIDVKTVPMSEIYKKFGLEPGTQDFIGHAMALHLDDSYLTEPALQTYENIRLYMGSLARYGKSPYIYPMYGLGDLPQSFARLSAIYGGTYMLNKTVDEIVYGPDGKVVGVRSGDETVKCKAVIADPSYVPSKVKKIGQVIRSICILNHPIPNTGDVDSLQLIIPQNQLNRKHDIYIAAVSFEHRVSAKGYWIAMVSTIVETGVPENEIHPAVQLLGPVLEKFNSVVDIYEPVSDGKDDNVFISKSYDSTSHFETVTDDVKDIYARYWGKPIDFQGKIKRGDEEAE</sequence>
<dbReference type="EMBL" id="KQ965731">
    <property type="protein sequence ID" value="KXS22032.1"/>
    <property type="molecule type" value="Genomic_DNA"/>
</dbReference>
<dbReference type="SUPFAM" id="SSF54373">
    <property type="entry name" value="FAD-linked reductases, C-terminal domain"/>
    <property type="match status" value="1"/>
</dbReference>
<dbReference type="AlphaFoldDB" id="A0A139AZ52"/>
<dbReference type="GO" id="GO:0015031">
    <property type="term" value="P:protein transport"/>
    <property type="evidence" value="ECO:0007669"/>
    <property type="project" value="InterPro"/>
</dbReference>
<organism evidence="3 4">
    <name type="scientific">Gonapodya prolifera (strain JEL478)</name>
    <name type="common">Monoblepharis prolifera</name>
    <dbReference type="NCBI Taxonomy" id="1344416"/>
    <lineage>
        <taxon>Eukaryota</taxon>
        <taxon>Fungi</taxon>
        <taxon>Fungi incertae sedis</taxon>
        <taxon>Chytridiomycota</taxon>
        <taxon>Chytridiomycota incertae sedis</taxon>
        <taxon>Monoblepharidomycetes</taxon>
        <taxon>Monoblepharidales</taxon>
        <taxon>Gonapodyaceae</taxon>
        <taxon>Gonapodya</taxon>
    </lineage>
</organism>
<dbReference type="OrthoDB" id="9446342at2759"/>
<evidence type="ECO:0000313" key="4">
    <source>
        <dbReference type="Proteomes" id="UP000070544"/>
    </source>
</evidence>
<evidence type="ECO:0000256" key="2">
    <source>
        <dbReference type="RuleBase" id="RU363124"/>
    </source>
</evidence>
<reference evidence="3 4" key="1">
    <citation type="journal article" date="2015" name="Genome Biol. Evol.">
        <title>Phylogenomic analyses indicate that early fungi evolved digesting cell walls of algal ancestors of land plants.</title>
        <authorList>
            <person name="Chang Y."/>
            <person name="Wang S."/>
            <person name="Sekimoto S."/>
            <person name="Aerts A.L."/>
            <person name="Choi C."/>
            <person name="Clum A."/>
            <person name="LaButti K.M."/>
            <person name="Lindquist E.A."/>
            <person name="Yee Ngan C."/>
            <person name="Ohm R.A."/>
            <person name="Salamov A.A."/>
            <person name="Grigoriev I.V."/>
            <person name="Spatafora J.W."/>
            <person name="Berbee M.L."/>
        </authorList>
    </citation>
    <scope>NUCLEOTIDE SEQUENCE [LARGE SCALE GENOMIC DNA]</scope>
    <source>
        <strain evidence="3 4">JEL478</strain>
    </source>
</reference>
<dbReference type="FunFam" id="1.10.405.10:FF:000001">
    <property type="entry name" value="Rab GDP dissociation inhibitor"/>
    <property type="match status" value="1"/>
</dbReference>
<dbReference type="GO" id="GO:0007264">
    <property type="term" value="P:small GTPase-mediated signal transduction"/>
    <property type="evidence" value="ECO:0007669"/>
    <property type="project" value="InterPro"/>
</dbReference>
<accession>A0A139AZ52</accession>
<dbReference type="GO" id="GO:0016192">
    <property type="term" value="P:vesicle-mediated transport"/>
    <property type="evidence" value="ECO:0007669"/>
    <property type="project" value="TreeGrafter"/>
</dbReference>
<dbReference type="PRINTS" id="PR00891">
    <property type="entry name" value="RABGDIREP"/>
</dbReference>
<gene>
    <name evidence="3" type="ORF">M427DRAFT_129810</name>
</gene>
<dbReference type="OMA" id="FETKAKM"/>
<dbReference type="GO" id="GO:0005737">
    <property type="term" value="C:cytoplasm"/>
    <property type="evidence" value="ECO:0007669"/>
    <property type="project" value="TreeGrafter"/>
</dbReference>
<dbReference type="InterPro" id="IPR018203">
    <property type="entry name" value="GDP_dissociation_inhibitor"/>
</dbReference>
<protein>
    <recommendedName>
        <fullName evidence="2">Rab GDP dissociation inhibitor</fullName>
    </recommendedName>
</protein>
<dbReference type="InterPro" id="IPR036188">
    <property type="entry name" value="FAD/NAD-bd_sf"/>
</dbReference>
<dbReference type="InterPro" id="IPR000806">
    <property type="entry name" value="RabGDI"/>
</dbReference>
<dbReference type="PANTHER" id="PTHR11787:SF8">
    <property type="entry name" value="RAB GDP DISSOCIATION INHIBITOR"/>
    <property type="match status" value="1"/>
</dbReference>
<dbReference type="GO" id="GO:0005093">
    <property type="term" value="F:Rab GDP-dissociation inhibitor activity"/>
    <property type="evidence" value="ECO:0007669"/>
    <property type="project" value="InterPro"/>
</dbReference>